<organism evidence="1 2">
    <name type="scientific">Decorospora gaudefroyi</name>
    <dbReference type="NCBI Taxonomy" id="184978"/>
    <lineage>
        <taxon>Eukaryota</taxon>
        <taxon>Fungi</taxon>
        <taxon>Dikarya</taxon>
        <taxon>Ascomycota</taxon>
        <taxon>Pezizomycotina</taxon>
        <taxon>Dothideomycetes</taxon>
        <taxon>Pleosporomycetidae</taxon>
        <taxon>Pleosporales</taxon>
        <taxon>Pleosporineae</taxon>
        <taxon>Pleosporaceae</taxon>
        <taxon>Decorospora</taxon>
    </lineage>
</organism>
<evidence type="ECO:0000313" key="2">
    <source>
        <dbReference type="Proteomes" id="UP000800040"/>
    </source>
</evidence>
<dbReference type="Proteomes" id="UP000800040">
    <property type="component" value="Unassembled WGS sequence"/>
</dbReference>
<proteinExistence type="predicted"/>
<protein>
    <submittedName>
        <fullName evidence="1">Uncharacterized protein</fullName>
    </submittedName>
</protein>
<gene>
    <name evidence="1" type="ORF">BDW02DRAFT_564798</name>
</gene>
<accession>A0A6A5KRD0</accession>
<evidence type="ECO:0000313" key="1">
    <source>
        <dbReference type="EMBL" id="KAF1838690.1"/>
    </source>
</evidence>
<dbReference type="EMBL" id="ML975250">
    <property type="protein sequence ID" value="KAF1838690.1"/>
    <property type="molecule type" value="Genomic_DNA"/>
</dbReference>
<sequence>MSTTKKRKADAEVEVVASKKAMTSNTSKQEEIALYQVSAKCHPKFENFPIGLKNLLQHQCQTALYTHMANLQSGAIPEYKETFSVMVGTRTRSETIGFHSTVNVAGILDVSIANIMLLDLVAACYDKNQEMNKKGFVKLETETGLLNSKFIELHCVRQRELSWGLDDEGCLSMYTAGVQEKKLKERVWYVIKRDRIKHQGEV</sequence>
<dbReference type="OrthoDB" id="3771551at2759"/>
<dbReference type="AlphaFoldDB" id="A0A6A5KRD0"/>
<keyword evidence="2" id="KW-1185">Reference proteome</keyword>
<reference evidence="1" key="1">
    <citation type="submission" date="2020-01" db="EMBL/GenBank/DDBJ databases">
        <authorList>
            <consortium name="DOE Joint Genome Institute"/>
            <person name="Haridas S."/>
            <person name="Albert R."/>
            <person name="Binder M."/>
            <person name="Bloem J."/>
            <person name="Labutti K."/>
            <person name="Salamov A."/>
            <person name="Andreopoulos B."/>
            <person name="Baker S.E."/>
            <person name="Barry K."/>
            <person name="Bills G."/>
            <person name="Bluhm B.H."/>
            <person name="Cannon C."/>
            <person name="Castanera R."/>
            <person name="Culley D.E."/>
            <person name="Daum C."/>
            <person name="Ezra D."/>
            <person name="Gonzalez J.B."/>
            <person name="Henrissat B."/>
            <person name="Kuo A."/>
            <person name="Liang C."/>
            <person name="Lipzen A."/>
            <person name="Lutzoni F."/>
            <person name="Magnuson J."/>
            <person name="Mondo S."/>
            <person name="Nolan M."/>
            <person name="Ohm R."/>
            <person name="Pangilinan J."/>
            <person name="Park H.-J."/>
            <person name="Ramirez L."/>
            <person name="Alfaro M."/>
            <person name="Sun H."/>
            <person name="Tritt A."/>
            <person name="Yoshinaga Y."/>
            <person name="Zwiers L.-H."/>
            <person name="Turgeon B.G."/>
            <person name="Goodwin S.B."/>
            <person name="Spatafora J.W."/>
            <person name="Crous P.W."/>
            <person name="Grigoriev I.V."/>
        </authorList>
    </citation>
    <scope>NUCLEOTIDE SEQUENCE</scope>
    <source>
        <strain evidence="1">P77</strain>
    </source>
</reference>
<name>A0A6A5KRD0_9PLEO</name>